<proteinExistence type="predicted"/>
<reference evidence="4" key="1">
    <citation type="submission" date="2017-06" db="EMBL/GenBank/DDBJ databases">
        <title>Genome analysis of Fimbriiglobus ruber SP5, the first member of the order Planctomycetales with confirmed chitinolytic capability.</title>
        <authorList>
            <person name="Ravin N.V."/>
            <person name="Rakitin A.L."/>
            <person name="Ivanova A.A."/>
            <person name="Beletsky A.V."/>
            <person name="Kulichevskaya I.S."/>
            <person name="Mardanov A.V."/>
            <person name="Dedysh S.N."/>
        </authorList>
    </citation>
    <scope>NUCLEOTIDE SEQUENCE [LARGE SCALE GENOMIC DNA]</scope>
    <source>
        <strain evidence="4">SP5</strain>
    </source>
</reference>
<feature type="transmembrane region" description="Helical" evidence="2">
    <location>
        <begin position="238"/>
        <end position="259"/>
    </location>
</feature>
<evidence type="ECO:0008006" key="5">
    <source>
        <dbReference type="Google" id="ProtNLM"/>
    </source>
</evidence>
<keyword evidence="2" id="KW-0472">Membrane</keyword>
<feature type="region of interest" description="Disordered" evidence="1">
    <location>
        <begin position="34"/>
        <end position="151"/>
    </location>
</feature>
<feature type="transmembrane region" description="Helical" evidence="2">
    <location>
        <begin position="308"/>
        <end position="332"/>
    </location>
</feature>
<feature type="transmembrane region" description="Helical" evidence="2">
    <location>
        <begin position="214"/>
        <end position="231"/>
    </location>
</feature>
<comment type="caution">
    <text evidence="3">The sequence shown here is derived from an EMBL/GenBank/DDBJ whole genome shotgun (WGS) entry which is preliminary data.</text>
</comment>
<keyword evidence="2" id="KW-1133">Transmembrane helix</keyword>
<evidence type="ECO:0000256" key="1">
    <source>
        <dbReference type="SAM" id="MobiDB-lite"/>
    </source>
</evidence>
<sequence length="380" mass="42217">MSNRVDCQHCGARVNLPAGFSRAKIRCPGCGYYADVPPESRSAAPVDEAESSPEPPPTRKPKPAAVQPTPFSGKTTKSEAYDPEADEAFGLAEAPTRPPTTAPKPTRPERTSKPVKVKPQLDARDPRPRFEAEDEPTGKPLLEGTQDEDDDRPYGVPGAALITCPHCRSQLPIGSEFCVHCGREIASSEKAPRVFQPIEGEWEEGWNFLTRLKIYAGLQVLNFFGTMASILKDGWTGLTTLLLFQAFHVTLMTFLVGSYDTLTLRRNSKGNATLTRTRRMLFYNLPPQKVRWKDCSGIGVVGGQTAGIVEWFICFYLLLFGIVPGVVFYWMVIRPSRFVVHLCDEYGSTTEVIFHTKDRDQAVEVATLVSEATKLFYRPI</sequence>
<evidence type="ECO:0000313" key="4">
    <source>
        <dbReference type="Proteomes" id="UP000214646"/>
    </source>
</evidence>
<accession>A0A225DZU8</accession>
<dbReference type="EMBL" id="NIDE01000001">
    <property type="protein sequence ID" value="OWK47030.1"/>
    <property type="molecule type" value="Genomic_DNA"/>
</dbReference>
<organism evidence="3 4">
    <name type="scientific">Fimbriiglobus ruber</name>
    <dbReference type="NCBI Taxonomy" id="1908690"/>
    <lineage>
        <taxon>Bacteria</taxon>
        <taxon>Pseudomonadati</taxon>
        <taxon>Planctomycetota</taxon>
        <taxon>Planctomycetia</taxon>
        <taxon>Gemmatales</taxon>
        <taxon>Gemmataceae</taxon>
        <taxon>Fimbriiglobus</taxon>
    </lineage>
</organism>
<keyword evidence="4" id="KW-1185">Reference proteome</keyword>
<dbReference type="OrthoDB" id="1651409at2"/>
<gene>
    <name evidence="3" type="ORF">FRUB_00729</name>
</gene>
<name>A0A225DZU8_9BACT</name>
<dbReference type="Proteomes" id="UP000214646">
    <property type="component" value="Unassembled WGS sequence"/>
</dbReference>
<dbReference type="AlphaFoldDB" id="A0A225DZU8"/>
<evidence type="ECO:0000313" key="3">
    <source>
        <dbReference type="EMBL" id="OWK47030.1"/>
    </source>
</evidence>
<protein>
    <recommendedName>
        <fullName evidence="5">Zinc-ribbon domain-containing protein</fullName>
    </recommendedName>
</protein>
<dbReference type="RefSeq" id="WP_088252180.1">
    <property type="nucleotide sequence ID" value="NZ_NIDE01000001.1"/>
</dbReference>
<keyword evidence="2" id="KW-0812">Transmembrane</keyword>
<feature type="compositionally biased region" description="Basic and acidic residues" evidence="1">
    <location>
        <begin position="119"/>
        <end position="131"/>
    </location>
</feature>
<evidence type="ECO:0000256" key="2">
    <source>
        <dbReference type="SAM" id="Phobius"/>
    </source>
</evidence>